<organism evidence="2 3">
    <name type="scientific">Crotalaria pallida</name>
    <name type="common">Smooth rattlebox</name>
    <name type="synonym">Crotalaria striata</name>
    <dbReference type="NCBI Taxonomy" id="3830"/>
    <lineage>
        <taxon>Eukaryota</taxon>
        <taxon>Viridiplantae</taxon>
        <taxon>Streptophyta</taxon>
        <taxon>Embryophyta</taxon>
        <taxon>Tracheophyta</taxon>
        <taxon>Spermatophyta</taxon>
        <taxon>Magnoliopsida</taxon>
        <taxon>eudicotyledons</taxon>
        <taxon>Gunneridae</taxon>
        <taxon>Pentapetalae</taxon>
        <taxon>rosids</taxon>
        <taxon>fabids</taxon>
        <taxon>Fabales</taxon>
        <taxon>Fabaceae</taxon>
        <taxon>Papilionoideae</taxon>
        <taxon>50 kb inversion clade</taxon>
        <taxon>genistoids sensu lato</taxon>
        <taxon>core genistoids</taxon>
        <taxon>Crotalarieae</taxon>
        <taxon>Crotalaria</taxon>
    </lineage>
</organism>
<feature type="compositionally biased region" description="Basic residues" evidence="1">
    <location>
        <begin position="124"/>
        <end position="136"/>
    </location>
</feature>
<keyword evidence="3" id="KW-1185">Reference proteome</keyword>
<dbReference type="EMBL" id="JAYWIO010000004">
    <property type="protein sequence ID" value="KAK7267305.1"/>
    <property type="molecule type" value="Genomic_DNA"/>
</dbReference>
<comment type="caution">
    <text evidence="2">The sequence shown here is derived from an EMBL/GenBank/DDBJ whole genome shotgun (WGS) entry which is preliminary data.</text>
</comment>
<feature type="region of interest" description="Disordered" evidence="1">
    <location>
        <begin position="105"/>
        <end position="136"/>
    </location>
</feature>
<gene>
    <name evidence="2" type="ORF">RIF29_19974</name>
</gene>
<feature type="compositionally biased region" description="Polar residues" evidence="1">
    <location>
        <begin position="105"/>
        <end position="117"/>
    </location>
</feature>
<accession>A0AAN9F2M1</accession>
<protein>
    <submittedName>
        <fullName evidence="2">Uncharacterized protein</fullName>
    </submittedName>
</protein>
<proteinExistence type="predicted"/>
<name>A0AAN9F2M1_CROPI</name>
<feature type="compositionally biased region" description="Basic and acidic residues" evidence="1">
    <location>
        <begin position="14"/>
        <end position="37"/>
    </location>
</feature>
<evidence type="ECO:0000256" key="1">
    <source>
        <dbReference type="SAM" id="MobiDB-lite"/>
    </source>
</evidence>
<sequence length="136" mass="15444">MAAARVGGSRFTPKPREREIAREEREKREPVEERERYEDDDGGLVIEEENLPVEENAFIFQISSTDHVDGSDPTLASLKKVLQKGKFRRDEDEYQPIEEDVFALPNSTDEAVESNPTLASLKALKGKRKRGDGKQK</sequence>
<dbReference type="AlphaFoldDB" id="A0AAN9F2M1"/>
<evidence type="ECO:0000313" key="3">
    <source>
        <dbReference type="Proteomes" id="UP001372338"/>
    </source>
</evidence>
<evidence type="ECO:0000313" key="2">
    <source>
        <dbReference type="EMBL" id="KAK7267305.1"/>
    </source>
</evidence>
<feature type="region of interest" description="Disordered" evidence="1">
    <location>
        <begin position="1"/>
        <end position="43"/>
    </location>
</feature>
<reference evidence="2 3" key="1">
    <citation type="submission" date="2024-01" db="EMBL/GenBank/DDBJ databases">
        <title>The genomes of 5 underutilized Papilionoideae crops provide insights into root nodulation and disease resistanc.</title>
        <authorList>
            <person name="Yuan L."/>
        </authorList>
    </citation>
    <scope>NUCLEOTIDE SEQUENCE [LARGE SCALE GENOMIC DNA]</scope>
    <source>
        <strain evidence="2">ZHUSHIDOU_FW_LH</strain>
        <tissue evidence="2">Leaf</tissue>
    </source>
</reference>
<dbReference type="Proteomes" id="UP001372338">
    <property type="component" value="Unassembled WGS sequence"/>
</dbReference>